<dbReference type="Proteomes" id="UP000321947">
    <property type="component" value="Unassembled WGS sequence"/>
</dbReference>
<name>A0A5D3CZH2_CUCMM</name>
<sequence>MLGQRPLPSLIEVCFEVCLEEDRINAIGALNILATDSAAFSTWSLTHDNDKKSRKRVPVCAIARMPQSFVPISVDGKNLWILDSGATDHLIGSSVYFISYTPCAGNELGEDDRHCSVSQSKVLPLYQILMDPSCGSSAPFYSLDQNFFNIFVFFLTKVDNWANYDIPLQVSVS</sequence>
<protein>
    <submittedName>
        <fullName evidence="1">Beta-galactosidase</fullName>
    </submittedName>
</protein>
<reference evidence="1 2" key="1">
    <citation type="submission" date="2019-08" db="EMBL/GenBank/DDBJ databases">
        <title>Draft genome sequences of two oriental melons (Cucumis melo L. var makuwa).</title>
        <authorList>
            <person name="Kwon S.-Y."/>
        </authorList>
    </citation>
    <scope>NUCLEOTIDE SEQUENCE [LARGE SCALE GENOMIC DNA]</scope>
    <source>
        <strain evidence="2">cv. Chang Bougi</strain>
        <tissue evidence="1">Leaf</tissue>
    </source>
</reference>
<proteinExistence type="predicted"/>
<accession>A0A5D3CZH2</accession>
<dbReference type="AlphaFoldDB" id="A0A5D3CZH2"/>
<evidence type="ECO:0000313" key="1">
    <source>
        <dbReference type="EMBL" id="TYK16925.1"/>
    </source>
</evidence>
<evidence type="ECO:0000313" key="2">
    <source>
        <dbReference type="Proteomes" id="UP000321947"/>
    </source>
</evidence>
<organism evidence="1 2">
    <name type="scientific">Cucumis melo var. makuwa</name>
    <name type="common">Oriental melon</name>
    <dbReference type="NCBI Taxonomy" id="1194695"/>
    <lineage>
        <taxon>Eukaryota</taxon>
        <taxon>Viridiplantae</taxon>
        <taxon>Streptophyta</taxon>
        <taxon>Embryophyta</taxon>
        <taxon>Tracheophyta</taxon>
        <taxon>Spermatophyta</taxon>
        <taxon>Magnoliopsida</taxon>
        <taxon>eudicotyledons</taxon>
        <taxon>Gunneridae</taxon>
        <taxon>Pentapetalae</taxon>
        <taxon>rosids</taxon>
        <taxon>fabids</taxon>
        <taxon>Cucurbitales</taxon>
        <taxon>Cucurbitaceae</taxon>
        <taxon>Benincaseae</taxon>
        <taxon>Cucumis</taxon>
    </lineage>
</organism>
<gene>
    <name evidence="1" type="ORF">E5676_scaffold130G00610</name>
</gene>
<dbReference type="EMBL" id="SSTD01008197">
    <property type="protein sequence ID" value="TYK16925.1"/>
    <property type="molecule type" value="Genomic_DNA"/>
</dbReference>
<comment type="caution">
    <text evidence="1">The sequence shown here is derived from an EMBL/GenBank/DDBJ whole genome shotgun (WGS) entry which is preliminary data.</text>
</comment>